<dbReference type="InterPro" id="IPR025289">
    <property type="entry name" value="DUF4081"/>
</dbReference>
<dbReference type="Gene3D" id="3.40.630.30">
    <property type="match status" value="1"/>
</dbReference>
<dbReference type="GO" id="GO:0016747">
    <property type="term" value="F:acyltransferase activity, transferring groups other than amino-acyl groups"/>
    <property type="evidence" value="ECO:0007669"/>
    <property type="project" value="InterPro"/>
</dbReference>
<dbReference type="Proteomes" id="UP000473525">
    <property type="component" value="Unassembled WGS sequence"/>
</dbReference>
<dbReference type="Pfam" id="PF00583">
    <property type="entry name" value="Acetyltransf_1"/>
    <property type="match status" value="1"/>
</dbReference>
<dbReference type="SUPFAM" id="SSF55729">
    <property type="entry name" value="Acyl-CoA N-acyltransferases (Nat)"/>
    <property type="match status" value="1"/>
</dbReference>
<dbReference type="AlphaFoldDB" id="A0A6L6XN52"/>
<evidence type="ECO:0000313" key="3">
    <source>
        <dbReference type="Proteomes" id="UP000473525"/>
    </source>
</evidence>
<organism evidence="2 3">
    <name type="scientific">Nocardioides agri</name>
    <dbReference type="NCBI Taxonomy" id="2682843"/>
    <lineage>
        <taxon>Bacteria</taxon>
        <taxon>Bacillati</taxon>
        <taxon>Actinomycetota</taxon>
        <taxon>Actinomycetes</taxon>
        <taxon>Propionibacteriales</taxon>
        <taxon>Nocardioidaceae</taxon>
        <taxon>Nocardioides</taxon>
    </lineage>
</organism>
<evidence type="ECO:0000313" key="2">
    <source>
        <dbReference type="EMBL" id="MVQ48252.1"/>
    </source>
</evidence>
<sequence length="282" mass="30953">MLTTRHGVRPLGAADLAAFLELARRDPVVNVFADYRASTTNLEPRWLGGEMWGRFEGGELAAACHVGANLVPVQAGPEDAAVFAERAMARGRTVSTIVGPQDAVRVFWNGVAASWGRPREKRWEQPHLEISAPPQVTPDPLVRRTTRRDLNELYPACVAMYTEEVGVSPEANGGGELYRARVAQLVSRGWSFARFDDRGRLLFKAEVACATPYAAQIQGVYVPPECRGTGLATAGMAGVVEIVRREIAPTVSLYVNEWNTSARAVYQKVGFRESTRFATVMY</sequence>
<feature type="domain" description="N-acetyltransferase" evidence="1">
    <location>
        <begin position="140"/>
        <end position="282"/>
    </location>
</feature>
<keyword evidence="3" id="KW-1185">Reference proteome</keyword>
<proteinExistence type="predicted"/>
<dbReference type="EMBL" id="WSEK01000004">
    <property type="protein sequence ID" value="MVQ48252.1"/>
    <property type="molecule type" value="Genomic_DNA"/>
</dbReference>
<name>A0A6L6XN52_9ACTN</name>
<keyword evidence="2" id="KW-0808">Transferase</keyword>
<dbReference type="InterPro" id="IPR000182">
    <property type="entry name" value="GNAT_dom"/>
</dbReference>
<gene>
    <name evidence="2" type="ORF">GON03_03595</name>
</gene>
<dbReference type="PROSITE" id="PS51186">
    <property type="entry name" value="GNAT"/>
    <property type="match status" value="1"/>
</dbReference>
<dbReference type="PIRSF" id="PIRSF021603">
    <property type="entry name" value="UCP21603_acetyltransf"/>
    <property type="match status" value="1"/>
</dbReference>
<comment type="caution">
    <text evidence="2">The sequence shown here is derived from an EMBL/GenBank/DDBJ whole genome shotgun (WGS) entry which is preliminary data.</text>
</comment>
<reference evidence="2 3" key="1">
    <citation type="submission" date="2019-12" db="EMBL/GenBank/DDBJ databases">
        <authorList>
            <person name="Huq M.A."/>
        </authorList>
    </citation>
    <scope>NUCLEOTIDE SEQUENCE [LARGE SCALE GENOMIC DNA]</scope>
    <source>
        <strain evidence="2 3">MAH-18</strain>
    </source>
</reference>
<dbReference type="Pfam" id="PF13312">
    <property type="entry name" value="DUF4081"/>
    <property type="match status" value="1"/>
</dbReference>
<accession>A0A6L6XN52</accession>
<dbReference type="InterPro" id="IPR016181">
    <property type="entry name" value="Acyl_CoA_acyltransferase"/>
</dbReference>
<protein>
    <submittedName>
        <fullName evidence="2">GNAT family N-acetyltransferase</fullName>
    </submittedName>
</protein>
<dbReference type="RefSeq" id="WP_181644876.1">
    <property type="nucleotide sequence ID" value="NZ_WSEK01000004.1"/>
</dbReference>
<evidence type="ECO:0000259" key="1">
    <source>
        <dbReference type="PROSITE" id="PS51186"/>
    </source>
</evidence>
<dbReference type="InterPro" id="IPR016794">
    <property type="entry name" value="UCP21603_acetyltransf"/>
</dbReference>